<keyword evidence="1" id="KW-0808">Transferase</keyword>
<keyword evidence="2" id="KW-0378">Hydrolase</keyword>
<dbReference type="GO" id="GO:0070292">
    <property type="term" value="P:N-acylphosphatidylethanolamine metabolic process"/>
    <property type="evidence" value="ECO:0007669"/>
    <property type="project" value="TreeGrafter"/>
</dbReference>
<dbReference type="RefSeq" id="WP_258554014.1">
    <property type="nucleotide sequence ID" value="NZ_UGPP01000001.1"/>
</dbReference>
<dbReference type="GO" id="GO:0004623">
    <property type="term" value="F:phospholipase A2 activity"/>
    <property type="evidence" value="ECO:0007669"/>
    <property type="project" value="TreeGrafter"/>
</dbReference>
<accession>A0A378NW69</accession>
<dbReference type="Gene3D" id="3.90.1720.10">
    <property type="entry name" value="endopeptidase domain like (from Nostoc punctiforme)"/>
    <property type="match status" value="1"/>
</dbReference>
<dbReference type="InterPro" id="IPR007053">
    <property type="entry name" value="LRAT_dom"/>
</dbReference>
<evidence type="ECO:0000259" key="4">
    <source>
        <dbReference type="PROSITE" id="PS51934"/>
    </source>
</evidence>
<keyword evidence="3" id="KW-0443">Lipid metabolism</keyword>
<reference evidence="5 6" key="1">
    <citation type="submission" date="2018-06" db="EMBL/GenBank/DDBJ databases">
        <authorList>
            <consortium name="Pathogen Informatics"/>
            <person name="Doyle S."/>
        </authorList>
    </citation>
    <scope>NUCLEOTIDE SEQUENCE [LARGE SCALE GENOMIC DNA]</scope>
    <source>
        <strain evidence="5 6">NCTC10571</strain>
    </source>
</reference>
<organism evidence="5 6">
    <name type="scientific">Megamonas hypermegale</name>
    <dbReference type="NCBI Taxonomy" id="158847"/>
    <lineage>
        <taxon>Bacteria</taxon>
        <taxon>Bacillati</taxon>
        <taxon>Bacillota</taxon>
        <taxon>Negativicutes</taxon>
        <taxon>Selenomonadales</taxon>
        <taxon>Selenomonadaceae</taxon>
        <taxon>Megamonas</taxon>
    </lineage>
</organism>
<dbReference type="AlphaFoldDB" id="A0A378NW69"/>
<evidence type="ECO:0000256" key="1">
    <source>
        <dbReference type="ARBA" id="ARBA00022679"/>
    </source>
</evidence>
<dbReference type="PROSITE" id="PS51934">
    <property type="entry name" value="LRAT"/>
    <property type="match status" value="1"/>
</dbReference>
<dbReference type="InterPro" id="IPR051496">
    <property type="entry name" value="H-rev107_PLA/AT"/>
</dbReference>
<proteinExistence type="predicted"/>
<dbReference type="PANTHER" id="PTHR13943">
    <property type="entry name" value="HRAS-LIKE SUPPRESSOR - RELATED"/>
    <property type="match status" value="1"/>
</dbReference>
<dbReference type="GO" id="GO:0008970">
    <property type="term" value="F:phospholipase A1 activity"/>
    <property type="evidence" value="ECO:0007669"/>
    <property type="project" value="TreeGrafter"/>
</dbReference>
<evidence type="ECO:0000256" key="2">
    <source>
        <dbReference type="ARBA" id="ARBA00022801"/>
    </source>
</evidence>
<dbReference type="GO" id="GO:0005737">
    <property type="term" value="C:cytoplasm"/>
    <property type="evidence" value="ECO:0007669"/>
    <property type="project" value="TreeGrafter"/>
</dbReference>
<dbReference type="GO" id="GO:0016410">
    <property type="term" value="F:N-acyltransferase activity"/>
    <property type="evidence" value="ECO:0007669"/>
    <property type="project" value="TreeGrafter"/>
</dbReference>
<dbReference type="PANTHER" id="PTHR13943:SF77">
    <property type="entry name" value="LRAT DOMAIN-CONTAINING PROTEIN"/>
    <property type="match status" value="1"/>
</dbReference>
<dbReference type="EMBL" id="UGPP01000001">
    <property type="protein sequence ID" value="STY72177.1"/>
    <property type="molecule type" value="Genomic_DNA"/>
</dbReference>
<name>A0A378NW69_9FIRM</name>
<gene>
    <name evidence="5" type="ORF">NCTC10571_02368</name>
</gene>
<sequence>MGLFDVFLSKGTYIPTTVPSRRNIPDIDGKKERRESSRAIERTLKNVGLEKIGKAVEVVNNVGDSLENVNEATSILRFFKRKMSVDEAKHILKKGDHVGVHRSVYSHHGIYDGDGWIYEYNEGSIRINSLEDFADGSDIYRVEYDAVYTKDEIVDRARSRLFEEDYNVVINNCEHFAVWCRLGEKSE</sequence>
<dbReference type="Proteomes" id="UP000255234">
    <property type="component" value="Unassembled WGS sequence"/>
</dbReference>
<evidence type="ECO:0000256" key="3">
    <source>
        <dbReference type="ARBA" id="ARBA00023098"/>
    </source>
</evidence>
<feature type="domain" description="LRAT" evidence="4">
    <location>
        <begin position="97"/>
        <end position="187"/>
    </location>
</feature>
<evidence type="ECO:0000313" key="5">
    <source>
        <dbReference type="EMBL" id="STY72177.1"/>
    </source>
</evidence>
<dbReference type="Pfam" id="PF04970">
    <property type="entry name" value="LRAT"/>
    <property type="match status" value="1"/>
</dbReference>
<protein>
    <submittedName>
        <fullName evidence="5">NC domain</fullName>
    </submittedName>
</protein>
<evidence type="ECO:0000313" key="6">
    <source>
        <dbReference type="Proteomes" id="UP000255234"/>
    </source>
</evidence>